<dbReference type="Proteomes" id="UP000037247">
    <property type="component" value="Unassembled WGS sequence"/>
</dbReference>
<accession>A0ABR5IGR1</accession>
<feature type="region of interest" description="Disordered" evidence="1">
    <location>
        <begin position="43"/>
        <end position="74"/>
    </location>
</feature>
<sequence length="74" mass="8246">MSGAQQSRGRSNHEDAAALLFDSLFDDVLELLLLDDELSDDELLDELSDDEPPSDLLLDDAVSELDEPERESVR</sequence>
<evidence type="ECO:0000313" key="3">
    <source>
        <dbReference type="Proteomes" id="UP000037247"/>
    </source>
</evidence>
<organism evidence="2 3">
    <name type="scientific">Gordonia jacobaea</name>
    <dbReference type="NCBI Taxonomy" id="122202"/>
    <lineage>
        <taxon>Bacteria</taxon>
        <taxon>Bacillati</taxon>
        <taxon>Actinomycetota</taxon>
        <taxon>Actinomycetes</taxon>
        <taxon>Mycobacteriales</taxon>
        <taxon>Gordoniaceae</taxon>
        <taxon>Gordonia</taxon>
    </lineage>
</organism>
<name>A0ABR5IGR1_9ACTN</name>
<reference evidence="2 3" key="1">
    <citation type="submission" date="2015-05" db="EMBL/GenBank/DDBJ databases">
        <title>Draft genome sequence of the bacterium Gordonia jacobaea a new member of the Gordonia genus.</title>
        <authorList>
            <person name="Jimenez-Galisteo G."/>
            <person name="Dominguez A."/>
            <person name="Munoz E."/>
            <person name="Vinas M."/>
        </authorList>
    </citation>
    <scope>NUCLEOTIDE SEQUENCE [LARGE SCALE GENOMIC DNA]</scope>
    <source>
        <strain evidence="3">mv1</strain>
    </source>
</reference>
<protein>
    <submittedName>
        <fullName evidence="2">Uncharacterized protein</fullName>
    </submittedName>
</protein>
<dbReference type="EMBL" id="LDTZ01000014">
    <property type="protein sequence ID" value="KNA92894.1"/>
    <property type="molecule type" value="Genomic_DNA"/>
</dbReference>
<comment type="caution">
    <text evidence="2">The sequence shown here is derived from an EMBL/GenBank/DDBJ whole genome shotgun (WGS) entry which is preliminary data.</text>
</comment>
<keyword evidence="3" id="KW-1185">Reference proteome</keyword>
<evidence type="ECO:0000256" key="1">
    <source>
        <dbReference type="SAM" id="MobiDB-lite"/>
    </source>
</evidence>
<proteinExistence type="predicted"/>
<evidence type="ECO:0000313" key="2">
    <source>
        <dbReference type="EMBL" id="KNA92894.1"/>
    </source>
</evidence>
<gene>
    <name evidence="2" type="ORF">ABW18_05465</name>
</gene>